<evidence type="ECO:0000313" key="2">
    <source>
        <dbReference type="Proteomes" id="UP000499080"/>
    </source>
</evidence>
<name>A0A4Y2PVY9_ARAVE</name>
<sequence length="106" mass="12347">MIDFTPARRASFNRVSRPDVFGEEGGFLSIQTMTAVIAVFQRESEFPLSLIEELGRSRLLRSLYFNRLRNQRVNIRYNTGIKTAMEVKDMQMNAYPSLLPPHRPRK</sequence>
<organism evidence="1 2">
    <name type="scientific">Araneus ventricosus</name>
    <name type="common">Orbweaver spider</name>
    <name type="synonym">Epeira ventricosa</name>
    <dbReference type="NCBI Taxonomy" id="182803"/>
    <lineage>
        <taxon>Eukaryota</taxon>
        <taxon>Metazoa</taxon>
        <taxon>Ecdysozoa</taxon>
        <taxon>Arthropoda</taxon>
        <taxon>Chelicerata</taxon>
        <taxon>Arachnida</taxon>
        <taxon>Araneae</taxon>
        <taxon>Araneomorphae</taxon>
        <taxon>Entelegynae</taxon>
        <taxon>Araneoidea</taxon>
        <taxon>Araneidae</taxon>
        <taxon>Araneus</taxon>
    </lineage>
</organism>
<gene>
    <name evidence="1" type="ORF">AVEN_210922_1</name>
</gene>
<dbReference type="EMBL" id="BGPR01012273">
    <property type="protein sequence ID" value="GBN55364.1"/>
    <property type="molecule type" value="Genomic_DNA"/>
</dbReference>
<dbReference type="Proteomes" id="UP000499080">
    <property type="component" value="Unassembled WGS sequence"/>
</dbReference>
<keyword evidence="2" id="KW-1185">Reference proteome</keyword>
<comment type="caution">
    <text evidence="1">The sequence shown here is derived from an EMBL/GenBank/DDBJ whole genome shotgun (WGS) entry which is preliminary data.</text>
</comment>
<proteinExistence type="predicted"/>
<reference evidence="1 2" key="1">
    <citation type="journal article" date="2019" name="Sci. Rep.">
        <title>Orb-weaving spider Araneus ventricosus genome elucidates the spidroin gene catalogue.</title>
        <authorList>
            <person name="Kono N."/>
            <person name="Nakamura H."/>
            <person name="Ohtoshi R."/>
            <person name="Moran D.A.P."/>
            <person name="Shinohara A."/>
            <person name="Yoshida Y."/>
            <person name="Fujiwara M."/>
            <person name="Mori M."/>
            <person name="Tomita M."/>
            <person name="Arakawa K."/>
        </authorList>
    </citation>
    <scope>NUCLEOTIDE SEQUENCE [LARGE SCALE GENOMIC DNA]</scope>
</reference>
<evidence type="ECO:0000313" key="1">
    <source>
        <dbReference type="EMBL" id="GBN55364.1"/>
    </source>
</evidence>
<protein>
    <submittedName>
        <fullName evidence="1">Uncharacterized protein</fullName>
    </submittedName>
</protein>
<accession>A0A4Y2PVY9</accession>
<dbReference type="AlphaFoldDB" id="A0A4Y2PVY9"/>